<dbReference type="EMBL" id="UYJE01003396">
    <property type="protein sequence ID" value="VDI18935.1"/>
    <property type="molecule type" value="Genomic_DNA"/>
</dbReference>
<proteinExistence type="predicted"/>
<dbReference type="Proteomes" id="UP000596742">
    <property type="component" value="Unassembled WGS sequence"/>
</dbReference>
<comment type="caution">
    <text evidence="1">The sequence shown here is derived from an EMBL/GenBank/DDBJ whole genome shotgun (WGS) entry which is preliminary data.</text>
</comment>
<keyword evidence="2" id="KW-1185">Reference proteome</keyword>
<sequence>MSTNAREAQEFLRLFKCVVDTGADVLVPFTKNKLLTSYNGNFERFLDDKKHELFHLWHSKRLLCCACPPAGCILKRTGHMDNWIFKKMYDDSGYEEGGHITRKNGKVEQLCVHKYVTRNIGIHELDIIALSFLLRNLANLLPNETTALDTIRTNRSMICHAYSTNCFNMALLNKAWSELDTALVDLTDPSYKGVIKKQIKYLRMVELEKEEITELMTNVEEAIKVSVFLKQVLDRPLKHL</sequence>
<protein>
    <recommendedName>
        <fullName evidence="3">DZIP3-like HEPN domain-containing protein</fullName>
    </recommendedName>
</protein>
<dbReference type="AlphaFoldDB" id="A0A8B6DFR5"/>
<reference evidence="1" key="1">
    <citation type="submission" date="2018-11" db="EMBL/GenBank/DDBJ databases">
        <authorList>
            <person name="Alioto T."/>
            <person name="Alioto T."/>
        </authorList>
    </citation>
    <scope>NUCLEOTIDE SEQUENCE</scope>
</reference>
<evidence type="ECO:0000313" key="2">
    <source>
        <dbReference type="Proteomes" id="UP000596742"/>
    </source>
</evidence>
<name>A0A8B6DFR5_MYTGA</name>
<gene>
    <name evidence="1" type="ORF">MGAL_10B020127</name>
</gene>
<accession>A0A8B6DFR5</accession>
<evidence type="ECO:0000313" key="1">
    <source>
        <dbReference type="EMBL" id="VDI18935.1"/>
    </source>
</evidence>
<evidence type="ECO:0008006" key="3">
    <source>
        <dbReference type="Google" id="ProtNLM"/>
    </source>
</evidence>
<organism evidence="1 2">
    <name type="scientific">Mytilus galloprovincialis</name>
    <name type="common">Mediterranean mussel</name>
    <dbReference type="NCBI Taxonomy" id="29158"/>
    <lineage>
        <taxon>Eukaryota</taxon>
        <taxon>Metazoa</taxon>
        <taxon>Spiralia</taxon>
        <taxon>Lophotrochozoa</taxon>
        <taxon>Mollusca</taxon>
        <taxon>Bivalvia</taxon>
        <taxon>Autobranchia</taxon>
        <taxon>Pteriomorphia</taxon>
        <taxon>Mytilida</taxon>
        <taxon>Mytiloidea</taxon>
        <taxon>Mytilidae</taxon>
        <taxon>Mytilinae</taxon>
        <taxon>Mytilus</taxon>
    </lineage>
</organism>